<sequence length="1185" mass="124859">MTLFKTSTLICLSGLLGACGGGIGHDTPTPGSGAVSSSSSSSSSEIASSSSSDAAGGSDNPLVRQGFFVDSIVANLHYQTASSSGFTSATGQYDYLAGETVTFSIGDLTFPPVLAQPTVTPLTLADSDDITDNTVTNIVRLLLSLDQDGNPDNGISIDDLAHGAATAIDFSQDPEAFAQSSAVLNLLSNSGASSMELVSVSEAQSHFQATLDNQINHRVVASADGPGDTYELFDTVFGGSAVESPVCDPETDAFGRRITEVMDATLNEYVFAFHLLRDVDGDRCIESTTDRQRIEVKTYDASPADRVASEGEIHTYRWKFKLDDGFQASSSFTHIFQIKAAGGDDSMPIVTLTPRAGSPDQLQVLHAPSTDLGASEVAVADLSGFTGEWVEAFVRTKNADNGSLEVRLSRLSDNATLIDWSANNIDMWREGAGINRPKWGLYRSLNNIDMLRDETILFNDFCIAEGTNTCASDIANDGNNNGGGDGGEGTPDNTDFSFESESLGQTPNDFESEGDISVSDEQAREGAQSAKFSHTSEGQVRMRKAFGAKATGSIKASLLIPENVGVDTLITVYAETYNSANRAIDLLFKPDGTLRRREGGSQIDLQAYNFNEWMDVEIQWQDLASSNQYTLLINGNSIGTFTATTPGLVPERVEFKFGGNSSAITTESLYLDAISIADSADGGNNPDQGSSSSNSSASSDASSESSQSSSVSSSSVASSVSSSSVASSVSSSSSVASSVSSSSIASSISSSSSVASSVSSSSIASSVSSSSVSSSSSSVSSSSSSSEPSSGFAVGDASNPDFGFEADSFDSAPADFDNEGSIVVSNEVAREGTQVVKLNHTTEGQVRMRREFGATESGSVKGSLYFSTDTDQDTLITLYAAEYNSDNRAIDIIFKGDGSIRRREGSEQEDVMRYDLGGWIDIEIQWDNLATNNEFTLIINGDSVGTFAAATAGLTPERVEFKYGGNSGAITNEPLYLDAISMPVPDTGDGNGGATGSVNSFEDDTIGEAPTALENDADIPGNIQVSDEQAQDGTQSVKFSHPEEGQVRARANWGASNTGAITASVYIPAANVADFLITVYATTYNSANRSMDILFKPGGDLRRRAASGQESVTSYNYDAWNTIKLAWTDIATSNEYTLWVNGINQGTFAVATPDLTPERVEFKFGGNAEETSTESVYLDNVSSFE</sequence>
<accession>A0ABV7HR36</accession>
<feature type="compositionally biased region" description="Gly residues" evidence="1">
    <location>
        <begin position="480"/>
        <end position="489"/>
    </location>
</feature>
<feature type="compositionally biased region" description="Low complexity" evidence="1">
    <location>
        <begin position="31"/>
        <end position="58"/>
    </location>
</feature>
<dbReference type="Gene3D" id="2.60.120.200">
    <property type="match status" value="1"/>
</dbReference>
<name>A0ABV7HR36_9GAMM</name>
<evidence type="ECO:0000313" key="2">
    <source>
        <dbReference type="EMBL" id="MFC3153971.1"/>
    </source>
</evidence>
<reference evidence="3" key="1">
    <citation type="journal article" date="2019" name="Int. J. Syst. Evol. Microbiol.">
        <title>The Global Catalogue of Microorganisms (GCM) 10K type strain sequencing project: providing services to taxonomists for standard genome sequencing and annotation.</title>
        <authorList>
            <consortium name="The Broad Institute Genomics Platform"/>
            <consortium name="The Broad Institute Genome Sequencing Center for Infectious Disease"/>
            <person name="Wu L."/>
            <person name="Ma J."/>
        </authorList>
    </citation>
    <scope>NUCLEOTIDE SEQUENCE [LARGE SCALE GENOMIC DNA]</scope>
    <source>
        <strain evidence="3">KCTC 52141</strain>
    </source>
</reference>
<evidence type="ECO:0000256" key="1">
    <source>
        <dbReference type="SAM" id="MobiDB-lite"/>
    </source>
</evidence>
<dbReference type="PANTHER" id="PTHR34755:SF3">
    <property type="entry name" value="SERINE_ARGININE REPETITIVE MATRIX PROTEIN 2"/>
    <property type="match status" value="1"/>
</dbReference>
<dbReference type="Gene3D" id="2.60.120.260">
    <property type="entry name" value="Galactose-binding domain-like"/>
    <property type="match status" value="2"/>
</dbReference>
<organism evidence="2 3">
    <name type="scientific">Gilvimarinus japonicus</name>
    <dbReference type="NCBI Taxonomy" id="1796469"/>
    <lineage>
        <taxon>Bacteria</taxon>
        <taxon>Pseudomonadati</taxon>
        <taxon>Pseudomonadota</taxon>
        <taxon>Gammaproteobacteria</taxon>
        <taxon>Cellvibrionales</taxon>
        <taxon>Cellvibrionaceae</taxon>
        <taxon>Gilvimarinus</taxon>
    </lineage>
</organism>
<feature type="region of interest" description="Disordered" evidence="1">
    <location>
        <begin position="680"/>
        <end position="712"/>
    </location>
</feature>
<feature type="compositionally biased region" description="Polar residues" evidence="1">
    <location>
        <begin position="496"/>
        <end position="509"/>
    </location>
</feature>
<dbReference type="Proteomes" id="UP001595548">
    <property type="component" value="Unassembled WGS sequence"/>
</dbReference>
<feature type="region of interest" description="Disordered" evidence="1">
    <location>
        <begin position="768"/>
        <end position="797"/>
    </location>
</feature>
<proteinExistence type="predicted"/>
<dbReference type="PROSITE" id="PS51257">
    <property type="entry name" value="PROKAR_LIPOPROTEIN"/>
    <property type="match status" value="1"/>
</dbReference>
<dbReference type="InterPro" id="IPR052109">
    <property type="entry name" value="SRRM_Domain-Containing"/>
</dbReference>
<dbReference type="EMBL" id="JBHRTL010000003">
    <property type="protein sequence ID" value="MFC3153971.1"/>
    <property type="molecule type" value="Genomic_DNA"/>
</dbReference>
<dbReference type="RefSeq" id="WP_382414041.1">
    <property type="nucleotide sequence ID" value="NZ_AP031500.1"/>
</dbReference>
<feature type="compositionally biased region" description="Low complexity" evidence="1">
    <location>
        <begin position="768"/>
        <end position="790"/>
    </location>
</feature>
<feature type="region of interest" description="Disordered" evidence="1">
    <location>
        <begin position="29"/>
        <end position="58"/>
    </location>
</feature>
<comment type="caution">
    <text evidence="2">The sequence shown here is derived from an EMBL/GenBank/DDBJ whole genome shotgun (WGS) entry which is preliminary data.</text>
</comment>
<feature type="compositionally biased region" description="Low complexity" evidence="1">
    <location>
        <begin position="690"/>
        <end position="712"/>
    </location>
</feature>
<evidence type="ECO:0000313" key="3">
    <source>
        <dbReference type="Proteomes" id="UP001595548"/>
    </source>
</evidence>
<keyword evidence="3" id="KW-1185">Reference proteome</keyword>
<protein>
    <submittedName>
        <fullName evidence="2">Uncharacterized protein</fullName>
    </submittedName>
</protein>
<dbReference type="PANTHER" id="PTHR34755">
    <property type="entry name" value="SERINE/ARGININE REPETITIVE MATRIX PROTEIN 3-RELATED"/>
    <property type="match status" value="1"/>
</dbReference>
<feature type="region of interest" description="Disordered" evidence="1">
    <location>
        <begin position="479"/>
        <end position="534"/>
    </location>
</feature>
<gene>
    <name evidence="2" type="ORF">ACFOEB_02070</name>
</gene>